<protein>
    <submittedName>
        <fullName evidence="1">Uncharacterized protein</fullName>
    </submittedName>
</protein>
<organism evidence="1 2">
    <name type="scientific">Phytophthora nicotianae P10297</name>
    <dbReference type="NCBI Taxonomy" id="1317064"/>
    <lineage>
        <taxon>Eukaryota</taxon>
        <taxon>Sar</taxon>
        <taxon>Stramenopiles</taxon>
        <taxon>Oomycota</taxon>
        <taxon>Peronosporomycetes</taxon>
        <taxon>Peronosporales</taxon>
        <taxon>Peronosporaceae</taxon>
        <taxon>Phytophthora</taxon>
    </lineage>
</organism>
<comment type="caution">
    <text evidence="1">The sequence shown here is derived from an EMBL/GenBank/DDBJ whole genome shotgun (WGS) entry which is preliminary data.</text>
</comment>
<sequence length="58" mass="7056">MLSLRSTNFEMTSPVTSYELHRCPSTVKHASWLMHWMFRQRVTWACYGMTLYWTLRIL</sequence>
<dbReference type="AlphaFoldDB" id="W2YDG4"/>
<gene>
    <name evidence="1" type="ORF">F442_18298</name>
</gene>
<dbReference type="Proteomes" id="UP000018948">
    <property type="component" value="Unassembled WGS sequence"/>
</dbReference>
<dbReference type="EMBL" id="ANIY01003829">
    <property type="protein sequence ID" value="ETP33110.1"/>
    <property type="molecule type" value="Genomic_DNA"/>
</dbReference>
<reference evidence="1 2" key="1">
    <citation type="submission" date="2013-11" db="EMBL/GenBank/DDBJ databases">
        <title>The Genome Sequence of Phytophthora parasitica P10297.</title>
        <authorList>
            <consortium name="The Broad Institute Genomics Platform"/>
            <person name="Russ C."/>
            <person name="Tyler B."/>
            <person name="Panabieres F."/>
            <person name="Shan W."/>
            <person name="Tripathy S."/>
            <person name="Grunwald N."/>
            <person name="Machado M."/>
            <person name="Johnson C.S."/>
            <person name="Walker B."/>
            <person name="Young S.K."/>
            <person name="Zeng Q."/>
            <person name="Gargeya S."/>
            <person name="Fitzgerald M."/>
            <person name="Haas B."/>
            <person name="Abouelleil A."/>
            <person name="Allen A.W."/>
            <person name="Alvarado L."/>
            <person name="Arachchi H.M."/>
            <person name="Berlin A.M."/>
            <person name="Chapman S.B."/>
            <person name="Gainer-Dewar J."/>
            <person name="Goldberg J."/>
            <person name="Griggs A."/>
            <person name="Gujja S."/>
            <person name="Hansen M."/>
            <person name="Howarth C."/>
            <person name="Imamovic A."/>
            <person name="Ireland A."/>
            <person name="Larimer J."/>
            <person name="McCowan C."/>
            <person name="Murphy C."/>
            <person name="Pearson M."/>
            <person name="Poon T.W."/>
            <person name="Priest M."/>
            <person name="Roberts A."/>
            <person name="Saif S."/>
            <person name="Shea T."/>
            <person name="Sisk P."/>
            <person name="Sykes S."/>
            <person name="Wortman J."/>
            <person name="Nusbaum C."/>
            <person name="Birren B."/>
        </authorList>
    </citation>
    <scope>NUCLEOTIDE SEQUENCE [LARGE SCALE GENOMIC DNA]</scope>
    <source>
        <strain evidence="1 2">P10297</strain>
    </source>
</reference>
<evidence type="ECO:0000313" key="1">
    <source>
        <dbReference type="EMBL" id="ETP33110.1"/>
    </source>
</evidence>
<accession>W2YDG4</accession>
<name>W2YDG4_PHYNI</name>
<evidence type="ECO:0000313" key="2">
    <source>
        <dbReference type="Proteomes" id="UP000018948"/>
    </source>
</evidence>
<proteinExistence type="predicted"/>